<reference evidence="13 14" key="1">
    <citation type="submission" date="2018-09" db="EMBL/GenBank/DDBJ databases">
        <authorList>
            <person name="Grouzdev D.S."/>
            <person name="Krutkina M.S."/>
        </authorList>
    </citation>
    <scope>NUCLEOTIDE SEQUENCE [LARGE SCALE GENOMIC DNA]</scope>
    <source>
        <strain evidence="13 14">RmlP001</strain>
    </source>
</reference>
<dbReference type="FunFam" id="1.20.58.340:FF:000004">
    <property type="entry name" value="Magnesium transport protein CorA"/>
    <property type="match status" value="1"/>
</dbReference>
<dbReference type="PANTHER" id="PTHR47685">
    <property type="entry name" value="MAGNESIUM TRANSPORT PROTEIN CORA"/>
    <property type="match status" value="1"/>
</dbReference>
<dbReference type="RefSeq" id="WP_129218334.1">
    <property type="nucleotide sequence ID" value="NZ_QYBC01000004.1"/>
</dbReference>
<evidence type="ECO:0000313" key="14">
    <source>
        <dbReference type="Proteomes" id="UP000289411"/>
    </source>
</evidence>
<organism evidence="13 14">
    <name type="scientific">Lichenibacterium ramalinae</name>
    <dbReference type="NCBI Taxonomy" id="2316527"/>
    <lineage>
        <taxon>Bacteria</taxon>
        <taxon>Pseudomonadati</taxon>
        <taxon>Pseudomonadota</taxon>
        <taxon>Alphaproteobacteria</taxon>
        <taxon>Hyphomicrobiales</taxon>
        <taxon>Lichenihabitantaceae</taxon>
        <taxon>Lichenibacterium</taxon>
    </lineage>
</organism>
<evidence type="ECO:0000256" key="3">
    <source>
        <dbReference type="ARBA" id="ARBA00022448"/>
    </source>
</evidence>
<evidence type="ECO:0000256" key="8">
    <source>
        <dbReference type="ARBA" id="ARBA00023065"/>
    </source>
</evidence>
<dbReference type="SUPFAM" id="SSF144083">
    <property type="entry name" value="Magnesium transport protein CorA, transmembrane region"/>
    <property type="match status" value="1"/>
</dbReference>
<evidence type="ECO:0000256" key="1">
    <source>
        <dbReference type="ARBA" id="ARBA00004651"/>
    </source>
</evidence>
<dbReference type="AlphaFoldDB" id="A0A4Q2RHV4"/>
<dbReference type="InterPro" id="IPR045863">
    <property type="entry name" value="CorA_TM1_TM2"/>
</dbReference>
<evidence type="ECO:0000256" key="6">
    <source>
        <dbReference type="ARBA" id="ARBA00022842"/>
    </source>
</evidence>
<dbReference type="SUPFAM" id="SSF143865">
    <property type="entry name" value="CorA soluble domain-like"/>
    <property type="match status" value="1"/>
</dbReference>
<evidence type="ECO:0000256" key="7">
    <source>
        <dbReference type="ARBA" id="ARBA00022989"/>
    </source>
</evidence>
<feature type="transmembrane region" description="Helical" evidence="12">
    <location>
        <begin position="269"/>
        <end position="289"/>
    </location>
</feature>
<evidence type="ECO:0000313" key="13">
    <source>
        <dbReference type="EMBL" id="RYB06398.1"/>
    </source>
</evidence>
<dbReference type="InterPro" id="IPR002523">
    <property type="entry name" value="MgTranspt_CorA/ZnTranspt_ZntB"/>
</dbReference>
<dbReference type="GO" id="GO:0015099">
    <property type="term" value="F:nickel cation transmembrane transporter activity"/>
    <property type="evidence" value="ECO:0007669"/>
    <property type="project" value="TreeGrafter"/>
</dbReference>
<keyword evidence="9 12" id="KW-0472">Membrane</keyword>
<keyword evidence="3" id="KW-0813">Transport</keyword>
<dbReference type="GO" id="GO:0015087">
    <property type="term" value="F:cobalt ion transmembrane transporter activity"/>
    <property type="evidence" value="ECO:0007669"/>
    <property type="project" value="TreeGrafter"/>
</dbReference>
<keyword evidence="5 12" id="KW-0812">Transmembrane</keyword>
<dbReference type="Gene3D" id="1.20.58.340">
    <property type="entry name" value="Magnesium transport protein CorA, transmembrane region"/>
    <property type="match status" value="1"/>
</dbReference>
<keyword evidence="8" id="KW-0406">Ion transport</keyword>
<evidence type="ECO:0000256" key="9">
    <source>
        <dbReference type="ARBA" id="ARBA00023136"/>
    </source>
</evidence>
<evidence type="ECO:0000256" key="5">
    <source>
        <dbReference type="ARBA" id="ARBA00022692"/>
    </source>
</evidence>
<dbReference type="InterPro" id="IPR050829">
    <property type="entry name" value="CorA_MIT"/>
</dbReference>
<dbReference type="GO" id="GO:0015095">
    <property type="term" value="F:magnesium ion transmembrane transporter activity"/>
    <property type="evidence" value="ECO:0007669"/>
    <property type="project" value="TreeGrafter"/>
</dbReference>
<dbReference type="Proteomes" id="UP000289411">
    <property type="component" value="Unassembled WGS sequence"/>
</dbReference>
<keyword evidence="6" id="KW-0460">Magnesium</keyword>
<comment type="subcellular location">
    <subcellularLocation>
        <location evidence="1">Cell membrane</location>
        <topology evidence="1">Multi-pass membrane protein</topology>
    </subcellularLocation>
</comment>
<evidence type="ECO:0000256" key="2">
    <source>
        <dbReference type="ARBA" id="ARBA00009765"/>
    </source>
</evidence>
<comment type="catalytic activity">
    <reaction evidence="10">
        <text>Mg(2+)(in) = Mg(2+)(out)</text>
        <dbReference type="Rhea" id="RHEA:29827"/>
        <dbReference type="ChEBI" id="CHEBI:18420"/>
    </reaction>
</comment>
<dbReference type="Pfam" id="PF01544">
    <property type="entry name" value="CorA"/>
    <property type="match status" value="1"/>
</dbReference>
<name>A0A4Q2RHV4_9HYPH</name>
<dbReference type="CDD" id="cd12837">
    <property type="entry name" value="EcCorA-like_u1"/>
    <property type="match status" value="1"/>
</dbReference>
<dbReference type="GO" id="GO:0005886">
    <property type="term" value="C:plasma membrane"/>
    <property type="evidence" value="ECO:0007669"/>
    <property type="project" value="UniProtKB-SubCell"/>
</dbReference>
<keyword evidence="7 12" id="KW-1133">Transmembrane helix</keyword>
<dbReference type="EMBL" id="QYBC01000004">
    <property type="protein sequence ID" value="RYB06398.1"/>
    <property type="molecule type" value="Genomic_DNA"/>
</dbReference>
<keyword evidence="4" id="KW-1003">Cell membrane</keyword>
<comment type="caution">
    <text evidence="13">The sequence shown here is derived from an EMBL/GenBank/DDBJ whole genome shotgun (WGS) entry which is preliminary data.</text>
</comment>
<feature type="transmembrane region" description="Helical" evidence="12">
    <location>
        <begin position="301"/>
        <end position="321"/>
    </location>
</feature>
<evidence type="ECO:0000256" key="4">
    <source>
        <dbReference type="ARBA" id="ARBA00022475"/>
    </source>
</evidence>
<evidence type="ECO:0000256" key="10">
    <source>
        <dbReference type="ARBA" id="ARBA00034269"/>
    </source>
</evidence>
<dbReference type="OrthoDB" id="9803416at2"/>
<comment type="similarity">
    <text evidence="2">Belongs to the CorA metal ion transporter (MIT) (TC 1.A.35) family.</text>
</comment>
<protein>
    <submittedName>
        <fullName evidence="13">Magnesium transporter CorA</fullName>
    </submittedName>
</protein>
<evidence type="ECO:0000256" key="11">
    <source>
        <dbReference type="ARBA" id="ARBA00045497"/>
    </source>
</evidence>
<dbReference type="InterPro" id="IPR045861">
    <property type="entry name" value="CorA_cytoplasmic_dom"/>
</dbReference>
<comment type="function">
    <text evidence="11">Mediates influx of magnesium ions. Alternates between open and closed states. Activated by low cytoplasmic Mg(2+) levels. Inactive when cytoplasmic Mg(2+) levels are high.</text>
</comment>
<dbReference type="PANTHER" id="PTHR47685:SF1">
    <property type="entry name" value="MAGNESIUM TRANSPORT PROTEIN CORA"/>
    <property type="match status" value="1"/>
</dbReference>
<dbReference type="Gene3D" id="3.30.460.20">
    <property type="entry name" value="CorA soluble domain-like"/>
    <property type="match status" value="1"/>
</dbReference>
<sequence length="327" mass="36299">MITLYDSAVRPREVATHAPTLALPQGTLWVDLIDPSDDEDARVERATNLVLPRAQQLAEIETSSRLVVEGDVLLMSTPVLYREEGELHTIPVGFVLGQHLVVTVRAHALKSFADYVEGRRGALALEGPVDVLLGLLDSIIARMADGMEAVGAELDCVSREIFGLSHAEDRHKPVRTERRLSNTLQTIGRGGDTTSHARDSLLGLNRLLTFLATKGGDRITPDHRERIEVLRQDVAALGDYETRLTDKVQFLLDSTLGFVNIEQNRTFKLLTIASVIGIPPTFVVGLYGMNFKNMPELDWHYGYQWGLSLTLISIVVPVVWLKVKGWF</sequence>
<evidence type="ECO:0000256" key="12">
    <source>
        <dbReference type="SAM" id="Phobius"/>
    </source>
</evidence>
<gene>
    <name evidence="13" type="ORF">D3272_06530</name>
</gene>
<keyword evidence="14" id="KW-1185">Reference proteome</keyword>
<accession>A0A4Q2RHV4</accession>
<reference evidence="13 14" key="2">
    <citation type="submission" date="2019-02" db="EMBL/GenBank/DDBJ databases">
        <title>'Lichenibacterium ramalinii' gen. nov. sp. nov., 'Lichenibacterium minor' gen. nov. sp. nov.</title>
        <authorList>
            <person name="Pankratov T."/>
        </authorList>
    </citation>
    <scope>NUCLEOTIDE SEQUENCE [LARGE SCALE GENOMIC DNA]</scope>
    <source>
        <strain evidence="13 14">RmlP001</strain>
    </source>
</reference>
<proteinExistence type="inferred from homology"/>